<proteinExistence type="predicted"/>
<reference evidence="2" key="1">
    <citation type="submission" date="2020-05" db="EMBL/GenBank/DDBJ databases">
        <authorList>
            <person name="Chiriac C."/>
            <person name="Salcher M."/>
            <person name="Ghai R."/>
            <person name="Kavagutti S V."/>
        </authorList>
    </citation>
    <scope>NUCLEOTIDE SEQUENCE</scope>
</reference>
<gene>
    <name evidence="2" type="ORF">UFOVP1655_102</name>
</gene>
<feature type="transmembrane region" description="Helical" evidence="1">
    <location>
        <begin position="20"/>
        <end position="41"/>
    </location>
</feature>
<organism evidence="2">
    <name type="scientific">uncultured Caudovirales phage</name>
    <dbReference type="NCBI Taxonomy" id="2100421"/>
    <lineage>
        <taxon>Viruses</taxon>
        <taxon>Duplodnaviria</taxon>
        <taxon>Heunggongvirae</taxon>
        <taxon>Uroviricota</taxon>
        <taxon>Caudoviricetes</taxon>
        <taxon>Peduoviridae</taxon>
        <taxon>Maltschvirus</taxon>
        <taxon>Maltschvirus maltsch</taxon>
    </lineage>
</organism>
<protein>
    <submittedName>
        <fullName evidence="2">Uncharacterized protein</fullName>
    </submittedName>
</protein>
<sequence length="72" mass="8736">MDYIPTGGTRESQMSKLQNYTLWFLFTTFWILWLYVMIVPISQEPQLIHMKDGCSTYRFYDKGTRNYYTNCE</sequence>
<dbReference type="EMBL" id="LR797523">
    <property type="protein sequence ID" value="CAB4222438.1"/>
    <property type="molecule type" value="Genomic_DNA"/>
</dbReference>
<name>A0A6J5T4C7_9CAUD</name>
<evidence type="ECO:0000313" key="2">
    <source>
        <dbReference type="EMBL" id="CAB4222438.1"/>
    </source>
</evidence>
<keyword evidence="1" id="KW-1133">Transmembrane helix</keyword>
<keyword evidence="1" id="KW-0812">Transmembrane</keyword>
<accession>A0A6J5T4C7</accession>
<evidence type="ECO:0000256" key="1">
    <source>
        <dbReference type="SAM" id="Phobius"/>
    </source>
</evidence>
<keyword evidence="1" id="KW-0472">Membrane</keyword>